<sequence length="54" mass="5900">RVETTNGKAGGKHSHKLAIATQQNSLGADHRYADTRSSRLRNPLLLLAKSSRSE</sequence>
<protein>
    <submittedName>
        <fullName evidence="2">Uncharacterized protein</fullName>
    </submittedName>
</protein>
<gene>
    <name evidence="2" type="ORF">KI387_020109</name>
</gene>
<evidence type="ECO:0000313" key="3">
    <source>
        <dbReference type="Proteomes" id="UP000824469"/>
    </source>
</evidence>
<feature type="region of interest" description="Disordered" evidence="1">
    <location>
        <begin position="1"/>
        <end position="26"/>
    </location>
</feature>
<evidence type="ECO:0000256" key="1">
    <source>
        <dbReference type="SAM" id="MobiDB-lite"/>
    </source>
</evidence>
<feature type="non-terminal residue" evidence="2">
    <location>
        <position position="54"/>
    </location>
</feature>
<dbReference type="Proteomes" id="UP000824469">
    <property type="component" value="Unassembled WGS sequence"/>
</dbReference>
<organism evidence="2 3">
    <name type="scientific">Taxus chinensis</name>
    <name type="common">Chinese yew</name>
    <name type="synonym">Taxus wallichiana var. chinensis</name>
    <dbReference type="NCBI Taxonomy" id="29808"/>
    <lineage>
        <taxon>Eukaryota</taxon>
        <taxon>Viridiplantae</taxon>
        <taxon>Streptophyta</taxon>
        <taxon>Embryophyta</taxon>
        <taxon>Tracheophyta</taxon>
        <taxon>Spermatophyta</taxon>
        <taxon>Pinopsida</taxon>
        <taxon>Pinidae</taxon>
        <taxon>Conifers II</taxon>
        <taxon>Cupressales</taxon>
        <taxon>Taxaceae</taxon>
        <taxon>Taxus</taxon>
    </lineage>
</organism>
<name>A0AA38GBA3_TAXCH</name>
<feature type="non-terminal residue" evidence="2">
    <location>
        <position position="1"/>
    </location>
</feature>
<evidence type="ECO:0000313" key="2">
    <source>
        <dbReference type="EMBL" id="KAH9318340.1"/>
    </source>
</evidence>
<comment type="caution">
    <text evidence="2">The sequence shown here is derived from an EMBL/GenBank/DDBJ whole genome shotgun (WGS) entry which is preliminary data.</text>
</comment>
<dbReference type="AlphaFoldDB" id="A0AA38GBA3"/>
<reference evidence="2 3" key="1">
    <citation type="journal article" date="2021" name="Nat. Plants">
        <title>The Taxus genome provides insights into paclitaxel biosynthesis.</title>
        <authorList>
            <person name="Xiong X."/>
            <person name="Gou J."/>
            <person name="Liao Q."/>
            <person name="Li Y."/>
            <person name="Zhou Q."/>
            <person name="Bi G."/>
            <person name="Li C."/>
            <person name="Du R."/>
            <person name="Wang X."/>
            <person name="Sun T."/>
            <person name="Guo L."/>
            <person name="Liang H."/>
            <person name="Lu P."/>
            <person name="Wu Y."/>
            <person name="Zhang Z."/>
            <person name="Ro D.K."/>
            <person name="Shang Y."/>
            <person name="Huang S."/>
            <person name="Yan J."/>
        </authorList>
    </citation>
    <scope>NUCLEOTIDE SEQUENCE [LARGE SCALE GENOMIC DNA]</scope>
    <source>
        <strain evidence="2">Ta-2019</strain>
    </source>
</reference>
<dbReference type="EMBL" id="JAHRHJ020000004">
    <property type="protein sequence ID" value="KAH9318340.1"/>
    <property type="molecule type" value="Genomic_DNA"/>
</dbReference>
<accession>A0AA38GBA3</accession>
<keyword evidence="3" id="KW-1185">Reference proteome</keyword>
<proteinExistence type="predicted"/>